<evidence type="ECO:0000313" key="4">
    <source>
        <dbReference type="Proteomes" id="UP001222027"/>
    </source>
</evidence>
<dbReference type="EMBL" id="JAQQAF010000001">
    <property type="protein sequence ID" value="KAJ8513541.1"/>
    <property type="molecule type" value="Genomic_DNA"/>
</dbReference>
<accession>A0AAV8S2A8</accession>
<name>A0AAV8S2A8_ENSVE</name>
<organism evidence="3 4">
    <name type="scientific">Ensete ventricosum</name>
    <name type="common">Abyssinian banana</name>
    <name type="synonym">Musa ensete</name>
    <dbReference type="NCBI Taxonomy" id="4639"/>
    <lineage>
        <taxon>Eukaryota</taxon>
        <taxon>Viridiplantae</taxon>
        <taxon>Streptophyta</taxon>
        <taxon>Embryophyta</taxon>
        <taxon>Tracheophyta</taxon>
        <taxon>Spermatophyta</taxon>
        <taxon>Magnoliopsida</taxon>
        <taxon>Liliopsida</taxon>
        <taxon>Zingiberales</taxon>
        <taxon>Musaceae</taxon>
        <taxon>Ensete</taxon>
    </lineage>
</organism>
<protein>
    <submittedName>
        <fullName evidence="3">Uncharacterized protein</fullName>
    </submittedName>
</protein>
<dbReference type="Proteomes" id="UP001222027">
    <property type="component" value="Unassembled WGS sequence"/>
</dbReference>
<feature type="region of interest" description="Disordered" evidence="1">
    <location>
        <begin position="42"/>
        <end position="61"/>
    </location>
</feature>
<keyword evidence="2" id="KW-1133">Transmembrane helix</keyword>
<evidence type="ECO:0000313" key="3">
    <source>
        <dbReference type="EMBL" id="KAJ8513541.1"/>
    </source>
</evidence>
<gene>
    <name evidence="3" type="ORF">OPV22_003975</name>
</gene>
<reference evidence="3 4" key="1">
    <citation type="submission" date="2022-12" db="EMBL/GenBank/DDBJ databases">
        <title>Chromosome-scale assembly of the Ensete ventricosum genome.</title>
        <authorList>
            <person name="Dussert Y."/>
            <person name="Stocks J."/>
            <person name="Wendawek A."/>
            <person name="Woldeyes F."/>
            <person name="Nichols R.A."/>
            <person name="Borrell J.S."/>
        </authorList>
    </citation>
    <scope>NUCLEOTIDE SEQUENCE [LARGE SCALE GENOMIC DNA]</scope>
    <source>
        <strain evidence="4">cv. Maze</strain>
        <tissue evidence="3">Seeds</tissue>
    </source>
</reference>
<sequence>MTGKRTDDGANAPTKDSDAMAHRCICHTLWFRVGWQSREAALAEEEKEEEEEEEEEEVGVGKERLTYTGINLAVVLFTSFFTWLQNAA</sequence>
<keyword evidence="4" id="KW-1185">Reference proteome</keyword>
<feature type="transmembrane region" description="Helical" evidence="2">
    <location>
        <begin position="65"/>
        <end position="84"/>
    </location>
</feature>
<keyword evidence="2" id="KW-0812">Transmembrane</keyword>
<feature type="compositionally biased region" description="Acidic residues" evidence="1">
    <location>
        <begin position="42"/>
        <end position="58"/>
    </location>
</feature>
<proteinExistence type="predicted"/>
<evidence type="ECO:0000256" key="1">
    <source>
        <dbReference type="SAM" id="MobiDB-lite"/>
    </source>
</evidence>
<keyword evidence="2" id="KW-0472">Membrane</keyword>
<comment type="caution">
    <text evidence="3">The sequence shown here is derived from an EMBL/GenBank/DDBJ whole genome shotgun (WGS) entry which is preliminary data.</text>
</comment>
<dbReference type="AlphaFoldDB" id="A0AAV8S2A8"/>
<evidence type="ECO:0000256" key="2">
    <source>
        <dbReference type="SAM" id="Phobius"/>
    </source>
</evidence>